<feature type="signal peptide" evidence="1">
    <location>
        <begin position="1"/>
        <end position="18"/>
    </location>
</feature>
<feature type="chain" id="PRO_5044857741" description="SXP/RAL-2 family protein Ani s 5-like cation-binding domain-containing protein" evidence="1">
    <location>
        <begin position="19"/>
        <end position="157"/>
    </location>
</feature>
<evidence type="ECO:0000259" key="2">
    <source>
        <dbReference type="Pfam" id="PF02520"/>
    </source>
</evidence>
<accession>A0ABD6ECI1</accession>
<organism evidence="3 4">
    <name type="scientific">Gnathostoma spinigerum</name>
    <dbReference type="NCBI Taxonomy" id="75299"/>
    <lineage>
        <taxon>Eukaryota</taxon>
        <taxon>Metazoa</taxon>
        <taxon>Ecdysozoa</taxon>
        <taxon>Nematoda</taxon>
        <taxon>Chromadorea</taxon>
        <taxon>Rhabditida</taxon>
        <taxon>Spirurina</taxon>
        <taxon>Gnathostomatomorpha</taxon>
        <taxon>Gnathostomatoidea</taxon>
        <taxon>Gnathostomatidae</taxon>
        <taxon>Gnathostoma</taxon>
    </lineage>
</organism>
<name>A0ABD6ECI1_9BILA</name>
<evidence type="ECO:0000313" key="4">
    <source>
        <dbReference type="Proteomes" id="UP001608902"/>
    </source>
</evidence>
<comment type="caution">
    <text evidence="3">The sequence shown here is derived from an EMBL/GenBank/DDBJ whole genome shotgun (WGS) entry which is preliminary data.</text>
</comment>
<feature type="domain" description="SXP/RAL-2 family protein Ani s 5-like cation-binding" evidence="2">
    <location>
        <begin position="40"/>
        <end position="142"/>
    </location>
</feature>
<dbReference type="AlphaFoldDB" id="A0ABD6ECI1"/>
<reference evidence="3 4" key="1">
    <citation type="submission" date="2024-08" db="EMBL/GenBank/DDBJ databases">
        <title>Gnathostoma spinigerum genome.</title>
        <authorList>
            <person name="Gonzalez-Bertolin B."/>
            <person name="Monzon S."/>
            <person name="Zaballos A."/>
            <person name="Jimenez P."/>
            <person name="Dekumyoy P."/>
            <person name="Varona S."/>
            <person name="Cuesta I."/>
            <person name="Sumanam S."/>
            <person name="Adisakwattana P."/>
            <person name="Gasser R.B."/>
            <person name="Hernandez-Gonzalez A."/>
            <person name="Young N.D."/>
            <person name="Perteguer M.J."/>
        </authorList>
    </citation>
    <scope>NUCLEOTIDE SEQUENCE [LARGE SCALE GENOMIC DNA]</scope>
    <source>
        <strain evidence="3">AL3</strain>
        <tissue evidence="3">Liver</tissue>
    </source>
</reference>
<keyword evidence="1" id="KW-0732">Signal</keyword>
<gene>
    <name evidence="3" type="ORF">AB6A40_004397</name>
</gene>
<dbReference type="Pfam" id="PF02520">
    <property type="entry name" value="ANIS5_cation-bd"/>
    <property type="match status" value="1"/>
</dbReference>
<sequence length="157" mass="17939">MFRFIYPFVVLTYVVVVAENKTINDTLPSFLQGESQEVIDQFKAILGTAHDKSDPQVDAEITKFVNEKGGELKKKYEVFRAEIQKEIEIGKKAHQKAYEKFSPEAKKIDRELTAIANNNQLTGQEKLKRFAEIMKNMPNSVREEIQKAMKAASESPQ</sequence>
<evidence type="ECO:0000256" key="1">
    <source>
        <dbReference type="SAM" id="SignalP"/>
    </source>
</evidence>
<dbReference type="InterPro" id="IPR003677">
    <property type="entry name" value="ANIS5_cation-bd"/>
</dbReference>
<dbReference type="EMBL" id="JBGFUD010002514">
    <property type="protein sequence ID" value="MFH4977688.1"/>
    <property type="molecule type" value="Genomic_DNA"/>
</dbReference>
<protein>
    <recommendedName>
        <fullName evidence="2">SXP/RAL-2 family protein Ani s 5-like cation-binding domain-containing protein</fullName>
    </recommendedName>
</protein>
<evidence type="ECO:0000313" key="3">
    <source>
        <dbReference type="EMBL" id="MFH4977688.1"/>
    </source>
</evidence>
<proteinExistence type="predicted"/>
<dbReference type="Proteomes" id="UP001608902">
    <property type="component" value="Unassembled WGS sequence"/>
</dbReference>
<keyword evidence="4" id="KW-1185">Reference proteome</keyword>